<gene>
    <name evidence="1" type="ORF">P5673_016809</name>
</gene>
<dbReference type="Pfam" id="PF06821">
    <property type="entry name" value="Ser_hydrolase"/>
    <property type="match status" value="1"/>
</dbReference>
<dbReference type="EMBL" id="JARQWQ010000036">
    <property type="protein sequence ID" value="KAK2560457.1"/>
    <property type="molecule type" value="Genomic_DNA"/>
</dbReference>
<keyword evidence="2" id="KW-1185">Reference proteome</keyword>
<evidence type="ECO:0000313" key="2">
    <source>
        <dbReference type="Proteomes" id="UP001249851"/>
    </source>
</evidence>
<dbReference type="SUPFAM" id="SSF53474">
    <property type="entry name" value="alpha/beta-Hydrolases"/>
    <property type="match status" value="1"/>
</dbReference>
<keyword evidence="1" id="KW-0378">Hydrolase</keyword>
<sequence>MTRGRVVIVPGNGRGDVERANWYGWLRNKLIERDVDCVLENMPDPVLAREEIWIPFMKEHLNCNENTVIVGHSSGAEAAMRYAEKHAVLGLVLVSACVTDLGDPTERASGYYNRPWQWEQLKQNTEWIIQVGSTDDPFIPFHEQQQVAEGTAAEFHQFSDKGHFQSSAFPELMNILMEKLMKS</sequence>
<dbReference type="PANTHER" id="PTHR15394:SF3">
    <property type="entry name" value="SERINE HYDROLASE RBBP9"/>
    <property type="match status" value="1"/>
</dbReference>
<organism evidence="1 2">
    <name type="scientific">Acropora cervicornis</name>
    <name type="common">Staghorn coral</name>
    <dbReference type="NCBI Taxonomy" id="6130"/>
    <lineage>
        <taxon>Eukaryota</taxon>
        <taxon>Metazoa</taxon>
        <taxon>Cnidaria</taxon>
        <taxon>Anthozoa</taxon>
        <taxon>Hexacorallia</taxon>
        <taxon>Scleractinia</taxon>
        <taxon>Astrocoeniina</taxon>
        <taxon>Acroporidae</taxon>
        <taxon>Acropora</taxon>
    </lineage>
</organism>
<name>A0AAD9QFM4_ACRCE</name>
<reference evidence="1" key="1">
    <citation type="journal article" date="2023" name="G3 (Bethesda)">
        <title>Whole genome assembly and annotation of the endangered Caribbean coral Acropora cervicornis.</title>
        <authorList>
            <person name="Selwyn J.D."/>
            <person name="Vollmer S.V."/>
        </authorList>
    </citation>
    <scope>NUCLEOTIDE SEQUENCE</scope>
    <source>
        <strain evidence="1">K2</strain>
    </source>
</reference>
<dbReference type="PANTHER" id="PTHR15394">
    <property type="entry name" value="SERINE HYDROLASE RBBP9"/>
    <property type="match status" value="1"/>
</dbReference>
<comment type="caution">
    <text evidence="1">The sequence shown here is derived from an EMBL/GenBank/DDBJ whole genome shotgun (WGS) entry which is preliminary data.</text>
</comment>
<dbReference type="Gene3D" id="3.40.50.1820">
    <property type="entry name" value="alpha/beta hydrolase"/>
    <property type="match status" value="1"/>
</dbReference>
<accession>A0AAD9QFM4</accession>
<dbReference type="GO" id="GO:0016787">
    <property type="term" value="F:hydrolase activity"/>
    <property type="evidence" value="ECO:0007669"/>
    <property type="project" value="UniProtKB-KW"/>
</dbReference>
<dbReference type="AlphaFoldDB" id="A0AAD9QFM4"/>
<dbReference type="InterPro" id="IPR029058">
    <property type="entry name" value="AB_hydrolase_fold"/>
</dbReference>
<reference evidence="1" key="2">
    <citation type="journal article" date="2023" name="Science">
        <title>Genomic signatures of disease resistance in endangered staghorn corals.</title>
        <authorList>
            <person name="Vollmer S.V."/>
            <person name="Selwyn J.D."/>
            <person name="Despard B.A."/>
            <person name="Roesel C.L."/>
        </authorList>
    </citation>
    <scope>NUCLEOTIDE SEQUENCE</scope>
    <source>
        <strain evidence="1">K2</strain>
    </source>
</reference>
<proteinExistence type="predicted"/>
<dbReference type="Proteomes" id="UP001249851">
    <property type="component" value="Unassembled WGS sequence"/>
</dbReference>
<evidence type="ECO:0000313" key="1">
    <source>
        <dbReference type="EMBL" id="KAK2560457.1"/>
    </source>
</evidence>
<protein>
    <submittedName>
        <fullName evidence="1">Serine hydrolase RBBP9</fullName>
    </submittedName>
</protein>
<dbReference type="InterPro" id="IPR010662">
    <property type="entry name" value="RBBP9/YdeN"/>
</dbReference>